<organism evidence="1 2">
    <name type="scientific">Plectosphaerella plurivora</name>
    <dbReference type="NCBI Taxonomy" id="936078"/>
    <lineage>
        <taxon>Eukaryota</taxon>
        <taxon>Fungi</taxon>
        <taxon>Dikarya</taxon>
        <taxon>Ascomycota</taxon>
        <taxon>Pezizomycotina</taxon>
        <taxon>Sordariomycetes</taxon>
        <taxon>Hypocreomycetidae</taxon>
        <taxon>Glomerellales</taxon>
        <taxon>Plectosphaerellaceae</taxon>
        <taxon>Plectosphaerella</taxon>
    </lineage>
</organism>
<accession>A0A9P9AGK1</accession>
<name>A0A9P9AGK1_9PEZI</name>
<dbReference type="AlphaFoldDB" id="A0A9P9AGK1"/>
<evidence type="ECO:0000313" key="1">
    <source>
        <dbReference type="EMBL" id="KAH6697353.1"/>
    </source>
</evidence>
<proteinExistence type="predicted"/>
<reference evidence="1" key="1">
    <citation type="journal article" date="2021" name="Nat. Commun.">
        <title>Genetic determinants of endophytism in the Arabidopsis root mycobiome.</title>
        <authorList>
            <person name="Mesny F."/>
            <person name="Miyauchi S."/>
            <person name="Thiergart T."/>
            <person name="Pickel B."/>
            <person name="Atanasova L."/>
            <person name="Karlsson M."/>
            <person name="Huettel B."/>
            <person name="Barry K.W."/>
            <person name="Haridas S."/>
            <person name="Chen C."/>
            <person name="Bauer D."/>
            <person name="Andreopoulos W."/>
            <person name="Pangilinan J."/>
            <person name="LaButti K."/>
            <person name="Riley R."/>
            <person name="Lipzen A."/>
            <person name="Clum A."/>
            <person name="Drula E."/>
            <person name="Henrissat B."/>
            <person name="Kohler A."/>
            <person name="Grigoriev I.V."/>
            <person name="Martin F.M."/>
            <person name="Hacquard S."/>
        </authorList>
    </citation>
    <scope>NUCLEOTIDE SEQUENCE</scope>
    <source>
        <strain evidence="1">MPI-SDFR-AT-0117</strain>
    </source>
</reference>
<comment type="caution">
    <text evidence="1">The sequence shown here is derived from an EMBL/GenBank/DDBJ whole genome shotgun (WGS) entry which is preliminary data.</text>
</comment>
<gene>
    <name evidence="1" type="ORF">F5X68DRAFT_4035</name>
</gene>
<dbReference type="EMBL" id="JAGSXJ010000001">
    <property type="protein sequence ID" value="KAH6697353.1"/>
    <property type="molecule type" value="Genomic_DNA"/>
</dbReference>
<keyword evidence="2" id="KW-1185">Reference proteome</keyword>
<evidence type="ECO:0000313" key="2">
    <source>
        <dbReference type="Proteomes" id="UP000770015"/>
    </source>
</evidence>
<sequence>MGGLSMRVQYRVVVWSWKNEGTNHQGATINGSRLPRRPDKRRACVEGWMARAVSYLRSATRHYLDDRSGLSARSTRVQGGAASPRAGMVGVGVLFVCLAGPWTEQHRALVIPTSPRELAATMSRLDFDDTVHERLDRLREETPRRCPAPCVCPLVDH</sequence>
<dbReference type="Proteomes" id="UP000770015">
    <property type="component" value="Unassembled WGS sequence"/>
</dbReference>
<protein>
    <submittedName>
        <fullName evidence="1">Uncharacterized protein</fullName>
    </submittedName>
</protein>